<dbReference type="Proteomes" id="UP000054785">
    <property type="component" value="Unassembled WGS sequence"/>
</dbReference>
<keyword evidence="2" id="KW-0812">Transmembrane</keyword>
<evidence type="ECO:0000256" key="2">
    <source>
        <dbReference type="SAM" id="Phobius"/>
    </source>
</evidence>
<feature type="region of interest" description="Disordered" evidence="1">
    <location>
        <begin position="215"/>
        <end position="265"/>
    </location>
</feature>
<name>A0A0W0TP32_9GAMM</name>
<comment type="caution">
    <text evidence="3">The sequence shown here is derived from an EMBL/GenBank/DDBJ whole genome shotgun (WGS) entry which is preliminary data.</text>
</comment>
<keyword evidence="2" id="KW-0472">Membrane</keyword>
<feature type="transmembrane region" description="Helical" evidence="2">
    <location>
        <begin position="36"/>
        <end position="55"/>
    </location>
</feature>
<dbReference type="RefSeq" id="WP_028385595.1">
    <property type="nucleotide sequence ID" value="NZ_CAAAHN010000002.1"/>
</dbReference>
<organism evidence="3 4">
    <name type="scientific">Legionella geestiana</name>
    <dbReference type="NCBI Taxonomy" id="45065"/>
    <lineage>
        <taxon>Bacteria</taxon>
        <taxon>Pseudomonadati</taxon>
        <taxon>Pseudomonadota</taxon>
        <taxon>Gammaproteobacteria</taxon>
        <taxon>Legionellales</taxon>
        <taxon>Legionellaceae</taxon>
        <taxon>Legionella</taxon>
    </lineage>
</organism>
<keyword evidence="4" id="KW-1185">Reference proteome</keyword>
<dbReference type="PATRIC" id="fig|45065.4.peg.2098"/>
<protein>
    <submittedName>
        <fullName evidence="3">Uncharacterized protein</fullName>
    </submittedName>
</protein>
<reference evidence="3 4" key="1">
    <citation type="submission" date="2015-11" db="EMBL/GenBank/DDBJ databases">
        <title>Genomic analysis of 38 Legionella species identifies large and diverse effector repertoires.</title>
        <authorList>
            <person name="Burstein D."/>
            <person name="Amaro F."/>
            <person name="Zusman T."/>
            <person name="Lifshitz Z."/>
            <person name="Cohen O."/>
            <person name="Gilbert J.A."/>
            <person name="Pupko T."/>
            <person name="Shuman H.A."/>
            <person name="Segal G."/>
        </authorList>
    </citation>
    <scope>NUCLEOTIDE SEQUENCE [LARGE SCALE GENOMIC DNA]</scope>
    <source>
        <strain evidence="3 4">ATCC 49504</strain>
    </source>
</reference>
<evidence type="ECO:0000256" key="1">
    <source>
        <dbReference type="SAM" id="MobiDB-lite"/>
    </source>
</evidence>
<keyword evidence="2" id="KW-1133">Transmembrane helix</keyword>
<sequence>MTFLDALKEAAKDAWYDTVMPLASEEQRKTRSFKDYFLAAHLGVLAIIPTLVNLVRRPPAFLLNFMAELMYQGRMALESRLGDYASASLILAFPEIAFRATARLFRMVVSPVESVYVTQQWIKDNMPQNSLFKPYLTVLNVLSHLGMAAVLFAIFVVNIAIPPLWIILPAGGLAATMFTDIMELNEQGVLYNMWATAIQSFEGLFTQDFTPCTTEPRFEAGKQHKTVEPPAEDTVHSSPLHSPEPAIEPTAPYSPPGMSPSRGSE</sequence>
<proteinExistence type="predicted"/>
<accession>A0A0W0TP32</accession>
<feature type="transmembrane region" description="Helical" evidence="2">
    <location>
        <begin position="141"/>
        <end position="168"/>
    </location>
</feature>
<evidence type="ECO:0000313" key="3">
    <source>
        <dbReference type="EMBL" id="KTC97272.1"/>
    </source>
</evidence>
<gene>
    <name evidence="3" type="ORF">Lgee_1933</name>
</gene>
<dbReference type="AlphaFoldDB" id="A0A0W0TP32"/>
<feature type="compositionally biased region" description="Basic and acidic residues" evidence="1">
    <location>
        <begin position="216"/>
        <end position="227"/>
    </location>
</feature>
<evidence type="ECO:0000313" key="4">
    <source>
        <dbReference type="Proteomes" id="UP000054785"/>
    </source>
</evidence>
<dbReference type="OrthoDB" id="5653329at2"/>
<dbReference type="EMBL" id="LNYC01000072">
    <property type="protein sequence ID" value="KTC97272.1"/>
    <property type="molecule type" value="Genomic_DNA"/>
</dbReference>